<keyword evidence="9" id="KW-1194">Viral DNA replication</keyword>
<proteinExistence type="inferred from homology"/>
<dbReference type="OrthoDB" id="4562at10239"/>
<dbReference type="GO" id="GO:0003677">
    <property type="term" value="F:DNA binding"/>
    <property type="evidence" value="ECO:0007669"/>
    <property type="project" value="UniProtKB-KW"/>
</dbReference>
<keyword evidence="8" id="KW-0239">DNA-directed DNA polymerase</keyword>
<dbReference type="GO" id="GO:0039693">
    <property type="term" value="P:viral DNA genome replication"/>
    <property type="evidence" value="ECO:0007669"/>
    <property type="project" value="UniProtKB-KW"/>
</dbReference>
<dbReference type="InterPro" id="IPR043502">
    <property type="entry name" value="DNA/RNA_pol_sf"/>
</dbReference>
<dbReference type="GO" id="GO:0004518">
    <property type="term" value="F:nuclease activity"/>
    <property type="evidence" value="ECO:0007669"/>
    <property type="project" value="UniProtKB-KW"/>
</dbReference>
<dbReference type="InterPro" id="IPR004868">
    <property type="entry name" value="DNA-dir_DNA_pol_B_mt/vir"/>
</dbReference>
<keyword evidence="3" id="KW-0808">Transferase</keyword>
<dbReference type="GO" id="GO:0006260">
    <property type="term" value="P:DNA replication"/>
    <property type="evidence" value="ECO:0007669"/>
    <property type="project" value="UniProtKB-KW"/>
</dbReference>
<dbReference type="SUPFAM" id="SSF56672">
    <property type="entry name" value="DNA/RNA polymerases"/>
    <property type="match status" value="1"/>
</dbReference>
<evidence type="ECO:0000256" key="2">
    <source>
        <dbReference type="ARBA" id="ARBA00012417"/>
    </source>
</evidence>
<dbReference type="InterPro" id="IPR012337">
    <property type="entry name" value="RNaseH-like_sf"/>
</dbReference>
<evidence type="ECO:0000256" key="6">
    <source>
        <dbReference type="ARBA" id="ARBA00022722"/>
    </source>
</evidence>
<evidence type="ECO:0000313" key="14">
    <source>
        <dbReference type="Proteomes" id="UP000000850"/>
    </source>
</evidence>
<dbReference type="RefSeq" id="NP_064636.1">
    <property type="nucleotide sequence ID" value="NC_002515.1"/>
</dbReference>
<dbReference type="GO" id="GO:0016787">
    <property type="term" value="F:hydrolase activity"/>
    <property type="evidence" value="ECO:0007669"/>
    <property type="project" value="UniProtKB-KW"/>
</dbReference>
<evidence type="ECO:0000256" key="4">
    <source>
        <dbReference type="ARBA" id="ARBA00022695"/>
    </source>
</evidence>
<evidence type="ECO:0000313" key="13">
    <source>
        <dbReference type="EMBL" id="AAG01276.1"/>
    </source>
</evidence>
<organism evidence="13 14">
    <name type="scientific">Mycoplasma phage P1</name>
    <dbReference type="NCBI Taxonomy" id="2905920"/>
    <lineage>
        <taxon>Viruses</taxon>
        <taxon>Duplodnaviria</taxon>
        <taxon>Heunggongvirae</taxon>
        <taxon>Uroviricota</taxon>
        <taxon>Caudoviricetes</taxon>
        <taxon>Delislevirus</taxon>
        <taxon>Delislevirus P1</taxon>
    </lineage>
</organism>
<evidence type="ECO:0000256" key="9">
    <source>
        <dbReference type="ARBA" id="ARBA00023109"/>
    </source>
</evidence>
<dbReference type="PRINTS" id="PR00106">
    <property type="entry name" value="DNAPOLB"/>
</dbReference>
<comment type="catalytic activity">
    <reaction evidence="11">
        <text>DNA(n) + a 2'-deoxyribonucleoside 5'-triphosphate = DNA(n+1) + diphosphate</text>
        <dbReference type="Rhea" id="RHEA:22508"/>
        <dbReference type="Rhea" id="RHEA-COMP:17339"/>
        <dbReference type="Rhea" id="RHEA-COMP:17340"/>
        <dbReference type="ChEBI" id="CHEBI:33019"/>
        <dbReference type="ChEBI" id="CHEBI:61560"/>
        <dbReference type="ChEBI" id="CHEBI:173112"/>
        <dbReference type="EC" id="2.7.7.7"/>
    </reaction>
</comment>
<dbReference type="SUPFAM" id="SSF53098">
    <property type="entry name" value="Ribonuclease H-like"/>
    <property type="match status" value="1"/>
</dbReference>
<sequence>MGKMNKKMIKPTLVLAADFETRTINQKSEDVQAIAQAFGLSPVLLKYKDKKEYLQEKTLFYANYGNDIMEEFFQSIYSYLKEYKTNQVIIYFFNSKNFDSFFIRKYLIQNKFEFKLDIQEHSNKSFKTIHTKAGILEIAVKKDRYYLYFRDIYPHLPGMSIDKLGAMLNKPKGDFTNYDLDLSLEQSNNSLLFQEFRDYTIRDTEIVRDSIFRLETKGDYDFSKGLTSATIAYKDFREKYDFISDKFTTKDLSHWEFAKQSYFGGYTNVFPGKALKIYNNVKILDINSAYPYVMTLPVVIGSPFETIPIDSCKNMHCTNQKHFCYTSLYLIKITNGRLKKEFPPIIRRPLKRYNLKYNMSNYNSPFISDISSDFEILVWEEELEHFKAFYEDFEYEVLTIRYYRLETLFKGHILELYNQRLNFKAMLKETNEENEERYIYAMVSELLTKIKLNSLYGKFGQNAYNSFKVYLDFEVDKSSSLLFNVKKQAFTLNHEEMEDSIEYDIESQNQKVLDKFVYTVYQQKPFLAIDKNNNIVVNKNMKYKNIAIASYITMRVRSLMFEAIYQLKDKFIYGDTDSIMFEDCEDLKFKLNIDANELGAFKVEMEKASIIVVKPKNYFIFKNGTIVKKAQSGYKQIKEYDKYKNNMDLLLHDLKEGLIKAEALTKTTHKDGSVSLEWVEKEVYNPLNQKEIYE</sequence>
<dbReference type="InterPro" id="IPR006172">
    <property type="entry name" value="DNA-dir_DNA_pol_B"/>
</dbReference>
<keyword evidence="14" id="KW-1185">Reference proteome</keyword>
<evidence type="ECO:0000256" key="3">
    <source>
        <dbReference type="ARBA" id="ARBA00022679"/>
    </source>
</evidence>
<evidence type="ECO:0000256" key="5">
    <source>
        <dbReference type="ARBA" id="ARBA00022705"/>
    </source>
</evidence>
<dbReference type="GO" id="GO:0003887">
    <property type="term" value="F:DNA-directed DNA polymerase activity"/>
    <property type="evidence" value="ECO:0007669"/>
    <property type="project" value="UniProtKB-KW"/>
</dbReference>
<reference evidence="13 14" key="2">
    <citation type="journal article" date="2001" name="Plasmid">
        <title>Complete nucleotide sequence of the mycoplasma virus P1 genome.</title>
        <authorList>
            <person name="Tu A.H."/>
            <person name="Voelker L.L."/>
            <person name="Shen X."/>
            <person name="Dybvig K."/>
        </authorList>
    </citation>
    <scope>NUCLEOTIDE SEQUENCE</scope>
</reference>
<evidence type="ECO:0000259" key="12">
    <source>
        <dbReference type="Pfam" id="PF03175"/>
    </source>
</evidence>
<evidence type="ECO:0000256" key="11">
    <source>
        <dbReference type="ARBA" id="ARBA00049244"/>
    </source>
</evidence>
<dbReference type="PANTHER" id="PTHR33568">
    <property type="entry name" value="DNA POLYMERASE"/>
    <property type="match status" value="1"/>
</dbReference>
<dbReference type="InterPro" id="IPR023211">
    <property type="entry name" value="DNA_pol_palm_dom_sf"/>
</dbReference>
<gene>
    <name evidence="13" type="primary">orf1</name>
</gene>
<comment type="similarity">
    <text evidence="1">Belongs to the DNA polymerase type-B family.</text>
</comment>
<evidence type="ECO:0000256" key="8">
    <source>
        <dbReference type="ARBA" id="ARBA00022932"/>
    </source>
</evidence>
<dbReference type="KEGG" id="vg:1263030"/>
<protein>
    <recommendedName>
        <fullName evidence="2">DNA-directed DNA polymerase</fullName>
        <ecNumber evidence="2">2.7.7.7</ecNumber>
    </recommendedName>
</protein>
<dbReference type="Proteomes" id="UP000000850">
    <property type="component" value="Genome"/>
</dbReference>
<dbReference type="EMBL" id="AF246223">
    <property type="protein sequence ID" value="AAG01276.1"/>
    <property type="molecule type" value="Genomic_DNA"/>
</dbReference>
<evidence type="ECO:0000256" key="1">
    <source>
        <dbReference type="ARBA" id="ARBA00005755"/>
    </source>
</evidence>
<dbReference type="Gene3D" id="3.90.1600.10">
    <property type="entry name" value="Palm domain of DNA polymerase"/>
    <property type="match status" value="2"/>
</dbReference>
<keyword evidence="6" id="KW-0540">Nuclease</keyword>
<dbReference type="GeneID" id="1263030"/>
<keyword evidence="4" id="KW-0548">Nucleotidyltransferase</keyword>
<evidence type="ECO:0000256" key="10">
    <source>
        <dbReference type="ARBA" id="ARBA00023125"/>
    </source>
</evidence>
<keyword evidence="5" id="KW-0235">DNA replication</keyword>
<dbReference type="GO" id="GO:0000166">
    <property type="term" value="F:nucleotide binding"/>
    <property type="evidence" value="ECO:0007669"/>
    <property type="project" value="InterPro"/>
</dbReference>
<reference evidence="13 14" key="1">
    <citation type="journal article" date="1995" name="Plasmid">
        <title>Mycoplasma virus P1 has a linear, double-stranded DNA genome with inverted terminal repeats.</title>
        <authorList>
            <person name="Zou N."/>
            <person name="Park K."/>
            <person name="Dybvig K."/>
        </authorList>
    </citation>
    <scope>NUCLEOTIDE SEQUENCE [LARGE SCALE GENOMIC DNA]</scope>
</reference>
<name>Q9FZR8_9CAUD</name>
<keyword evidence="10" id="KW-0238">DNA-binding</keyword>
<keyword evidence="7" id="KW-0378">Hydrolase</keyword>
<dbReference type="PANTHER" id="PTHR33568:SF3">
    <property type="entry name" value="DNA-DIRECTED DNA POLYMERASE"/>
    <property type="match status" value="1"/>
</dbReference>
<accession>Q9FZR8</accession>
<feature type="domain" description="DNA-directed DNA polymerase family B mitochondria/virus" evidence="12">
    <location>
        <begin position="177"/>
        <end position="514"/>
    </location>
</feature>
<dbReference type="EC" id="2.7.7.7" evidence="2"/>
<dbReference type="Pfam" id="PF03175">
    <property type="entry name" value="DNA_pol_B_2"/>
    <property type="match status" value="1"/>
</dbReference>
<evidence type="ECO:0000256" key="7">
    <source>
        <dbReference type="ARBA" id="ARBA00022801"/>
    </source>
</evidence>